<name>A0A8S9ZDK6_9BILA</name>
<evidence type="ECO:0000313" key="2">
    <source>
        <dbReference type="Proteomes" id="UP000605970"/>
    </source>
</evidence>
<gene>
    <name evidence="1" type="ORF">Mgra_00009222</name>
</gene>
<dbReference type="EMBL" id="JABEBT010000143">
    <property type="protein sequence ID" value="KAF7629271.1"/>
    <property type="molecule type" value="Genomic_DNA"/>
</dbReference>
<reference evidence="1" key="1">
    <citation type="journal article" date="2020" name="Ecol. Evol.">
        <title>Genome structure and content of the rice root-knot nematode (Meloidogyne graminicola).</title>
        <authorList>
            <person name="Phan N.T."/>
            <person name="Danchin E.G.J."/>
            <person name="Klopp C."/>
            <person name="Perfus-Barbeoch L."/>
            <person name="Kozlowski D.K."/>
            <person name="Koutsovoulos G.D."/>
            <person name="Lopez-Roques C."/>
            <person name="Bouchez O."/>
            <person name="Zahm M."/>
            <person name="Besnard G."/>
            <person name="Bellafiore S."/>
        </authorList>
    </citation>
    <scope>NUCLEOTIDE SEQUENCE</scope>
    <source>
        <strain evidence="1">VN-18</strain>
    </source>
</reference>
<keyword evidence="2" id="KW-1185">Reference proteome</keyword>
<dbReference type="AlphaFoldDB" id="A0A8S9ZDK6"/>
<sequence>MQKYACFSLTIPFAFVQVKILIKSAVMDSSTTSNAVALRPSNWQLSPRLEKNVKNRFSANPEAIFIQRTQLPSIQKALEYLEHVLHNSRCVRRLNLNVQVSSTGLVESLLEPLIGHGKTFSLIIFFLFSNYDTFRTSSP</sequence>
<proteinExistence type="predicted"/>
<evidence type="ECO:0000313" key="1">
    <source>
        <dbReference type="EMBL" id="KAF7629271.1"/>
    </source>
</evidence>
<accession>A0A8S9ZDK6</accession>
<dbReference type="Proteomes" id="UP000605970">
    <property type="component" value="Unassembled WGS sequence"/>
</dbReference>
<protein>
    <submittedName>
        <fullName evidence="1">Uncharacterized protein</fullName>
    </submittedName>
</protein>
<organism evidence="1 2">
    <name type="scientific">Meloidogyne graminicola</name>
    <dbReference type="NCBI Taxonomy" id="189291"/>
    <lineage>
        <taxon>Eukaryota</taxon>
        <taxon>Metazoa</taxon>
        <taxon>Ecdysozoa</taxon>
        <taxon>Nematoda</taxon>
        <taxon>Chromadorea</taxon>
        <taxon>Rhabditida</taxon>
        <taxon>Tylenchina</taxon>
        <taxon>Tylenchomorpha</taxon>
        <taxon>Tylenchoidea</taxon>
        <taxon>Meloidogynidae</taxon>
        <taxon>Meloidogyninae</taxon>
        <taxon>Meloidogyne</taxon>
    </lineage>
</organism>
<comment type="caution">
    <text evidence="1">The sequence shown here is derived from an EMBL/GenBank/DDBJ whole genome shotgun (WGS) entry which is preliminary data.</text>
</comment>